<proteinExistence type="predicted"/>
<dbReference type="EMBL" id="DF830078">
    <property type="protein sequence ID" value="GAK66131.1"/>
    <property type="molecule type" value="Genomic_DNA"/>
</dbReference>
<gene>
    <name evidence="2" type="ORF">PAN0_011d4353</name>
</gene>
<dbReference type="RefSeq" id="XP_014655809.1">
    <property type="nucleotide sequence ID" value="XM_014800323.1"/>
</dbReference>
<keyword evidence="3" id="KW-1185">Reference proteome</keyword>
<accession>A0A081CHI5</accession>
<feature type="region of interest" description="Disordered" evidence="1">
    <location>
        <begin position="92"/>
        <end position="124"/>
    </location>
</feature>
<dbReference type="AlphaFoldDB" id="A0A081CHI5"/>
<dbReference type="Proteomes" id="UP000053758">
    <property type="component" value="Unassembled WGS sequence"/>
</dbReference>
<reference evidence="2" key="1">
    <citation type="submission" date="2014-07" db="EMBL/GenBank/DDBJ databases">
        <title>Draft genome sequence of the yeast Pseudozyma antarctica JCM 10317 known as a producer of lipase B which used in a wide range of industrial applications.</title>
        <authorList>
            <person name="Morita T."/>
            <person name="Saika A."/>
            <person name="Koike H."/>
        </authorList>
    </citation>
    <scope>NUCLEOTIDE SEQUENCE</scope>
    <source>
        <strain evidence="2">JCM 10317</strain>
    </source>
</reference>
<evidence type="ECO:0000256" key="1">
    <source>
        <dbReference type="SAM" id="MobiDB-lite"/>
    </source>
</evidence>
<feature type="compositionally biased region" description="Polar residues" evidence="1">
    <location>
        <begin position="97"/>
        <end position="107"/>
    </location>
</feature>
<organism evidence="2">
    <name type="scientific">Pseudozyma antarctica</name>
    <name type="common">Yeast</name>
    <name type="synonym">Candida antarctica</name>
    <dbReference type="NCBI Taxonomy" id="84753"/>
    <lineage>
        <taxon>Eukaryota</taxon>
        <taxon>Fungi</taxon>
        <taxon>Dikarya</taxon>
        <taxon>Basidiomycota</taxon>
        <taxon>Ustilaginomycotina</taxon>
        <taxon>Ustilaginomycetes</taxon>
        <taxon>Ustilaginales</taxon>
        <taxon>Ustilaginaceae</taxon>
        <taxon>Moesziomyces</taxon>
    </lineage>
</organism>
<evidence type="ECO:0000313" key="3">
    <source>
        <dbReference type="Proteomes" id="UP000053758"/>
    </source>
</evidence>
<evidence type="ECO:0000313" key="2">
    <source>
        <dbReference type="EMBL" id="GAK66131.1"/>
    </source>
</evidence>
<dbReference type="HOGENOM" id="CLU_2003601_0_0_1"/>
<protein>
    <submittedName>
        <fullName evidence="2">Uncharacterized protein</fullName>
    </submittedName>
</protein>
<name>A0A081CHI5_PSEA2</name>
<dbReference type="GeneID" id="26305195"/>
<sequence>MRGSTLPVSDQAVLTRRSLFCNGSKLQLPLQYGQTDKPCIRRADADTPLVVPSIRWHGEKQRCVWVSIVAASAFSESVPNVTVPELSTRAAAAAAASGSQSLGQNMPASRPPHTAAAASQQQQP</sequence>